<dbReference type="SUPFAM" id="SSF52980">
    <property type="entry name" value="Restriction endonuclease-like"/>
    <property type="match status" value="1"/>
</dbReference>
<dbReference type="PANTHER" id="PTHR39651:SF1">
    <property type="entry name" value="HOLLIDAY JUNCTION RESOLVASE HJC"/>
    <property type="match status" value="1"/>
</dbReference>
<keyword evidence="5" id="KW-0227">DNA damage</keyword>
<keyword evidence="3" id="KW-0479">Metal-binding</keyword>
<comment type="catalytic activity">
    <reaction evidence="11">
        <text>Endonucleolytic cleavage at a junction such as a reciprocal single-stranded crossover between two homologous DNA duplexes (Holliday junction).</text>
        <dbReference type="EC" id="3.1.21.10"/>
    </reaction>
</comment>
<dbReference type="NCBIfam" id="NF040854">
    <property type="entry name" value="Hol_resolv_Hjc"/>
    <property type="match status" value="1"/>
</dbReference>
<proteinExistence type="predicted"/>
<dbReference type="Pfam" id="PF01870">
    <property type="entry name" value="Hjc"/>
    <property type="match status" value="1"/>
</dbReference>
<keyword evidence="8" id="KW-0238">DNA-binding</keyword>
<evidence type="ECO:0000256" key="3">
    <source>
        <dbReference type="ARBA" id="ARBA00022723"/>
    </source>
</evidence>
<dbReference type="KEGG" id="marh:Mia14_0189"/>
<dbReference type="GeneID" id="33313747"/>
<keyword evidence="13" id="KW-1185">Reference proteome</keyword>
<evidence type="ECO:0000256" key="2">
    <source>
        <dbReference type="ARBA" id="ARBA00022722"/>
    </source>
</evidence>
<dbReference type="InterPro" id="IPR002732">
    <property type="entry name" value="Hjc"/>
</dbReference>
<evidence type="ECO:0000256" key="5">
    <source>
        <dbReference type="ARBA" id="ARBA00022763"/>
    </source>
</evidence>
<dbReference type="InterPro" id="IPR011856">
    <property type="entry name" value="tRNA_endonuc-like_dom_sf"/>
</dbReference>
<dbReference type="AlphaFoldDB" id="A0A218NM32"/>
<keyword evidence="10" id="KW-0234">DNA repair</keyword>
<dbReference type="OrthoDB" id="34330at2157"/>
<keyword evidence="2" id="KW-0540">Nuclease</keyword>
<reference evidence="12 13" key="1">
    <citation type="journal article" date="2017" name="Nat. Commun.">
        <title>'ARMAN' archaea depend on association with euryarchaeal host in culture and in situ.</title>
        <authorList>
            <person name="Golyshina O."/>
            <person name="Toshchakov S."/>
            <person name="Makarova K."/>
            <person name="Gavrilov S."/>
            <person name="Korzhenkov A."/>
            <person name="La Cono V."/>
            <person name="Arcadi E."/>
            <person name="Nechitaylo T."/>
            <person name="Ferrer M."/>
            <person name="Kublanov I."/>
            <person name="Wolf Y."/>
            <person name="Yakimov M."/>
            <person name="Golyshin P."/>
            <person name="Slesarev A."/>
            <person name="Kozyavkin S."/>
        </authorList>
    </citation>
    <scope>NUCLEOTIDE SEQUENCE [LARGE SCALE GENOMIC DNA]</scope>
    <source>
        <strain evidence="12 13">Mia14</strain>
    </source>
</reference>
<evidence type="ECO:0000256" key="11">
    <source>
        <dbReference type="ARBA" id="ARBA00029354"/>
    </source>
</evidence>
<comment type="cofactor">
    <cofactor evidence="1">
        <name>Mg(2+)</name>
        <dbReference type="ChEBI" id="CHEBI:18420"/>
    </cofactor>
</comment>
<gene>
    <name evidence="12" type="ORF">Mia14_0189</name>
</gene>
<name>A0A218NM32_9ARCH</name>
<evidence type="ECO:0000313" key="12">
    <source>
        <dbReference type="EMBL" id="ASI13524.1"/>
    </source>
</evidence>
<evidence type="ECO:0000256" key="1">
    <source>
        <dbReference type="ARBA" id="ARBA00001946"/>
    </source>
</evidence>
<dbReference type="GO" id="GO:0003677">
    <property type="term" value="F:DNA binding"/>
    <property type="evidence" value="ECO:0007669"/>
    <property type="project" value="UniProtKB-KW"/>
</dbReference>
<keyword evidence="9" id="KW-0233">DNA recombination</keyword>
<keyword evidence="4" id="KW-0255">Endonuclease</keyword>
<evidence type="ECO:0000256" key="10">
    <source>
        <dbReference type="ARBA" id="ARBA00023204"/>
    </source>
</evidence>
<evidence type="ECO:0000313" key="13">
    <source>
        <dbReference type="Proteomes" id="UP000197679"/>
    </source>
</evidence>
<dbReference type="GO" id="GO:0046872">
    <property type="term" value="F:metal ion binding"/>
    <property type="evidence" value="ECO:0007669"/>
    <property type="project" value="UniProtKB-KW"/>
</dbReference>
<evidence type="ECO:0000256" key="4">
    <source>
        <dbReference type="ARBA" id="ARBA00022759"/>
    </source>
</evidence>
<organism evidence="12 13">
    <name type="scientific">Candidatus Mancarchaeum acidiphilum</name>
    <dbReference type="NCBI Taxonomy" id="1920749"/>
    <lineage>
        <taxon>Archaea</taxon>
        <taxon>Candidatus Micrarchaeota</taxon>
        <taxon>Candidatus Mancarchaeum</taxon>
    </lineage>
</organism>
<evidence type="ECO:0000256" key="9">
    <source>
        <dbReference type="ARBA" id="ARBA00023172"/>
    </source>
</evidence>
<protein>
    <submittedName>
        <fullName evidence="12">Holliday junction resolvase</fullName>
    </submittedName>
</protein>
<evidence type="ECO:0000256" key="8">
    <source>
        <dbReference type="ARBA" id="ARBA00023125"/>
    </source>
</evidence>
<evidence type="ECO:0000256" key="7">
    <source>
        <dbReference type="ARBA" id="ARBA00022842"/>
    </source>
</evidence>
<dbReference type="InterPro" id="IPR011335">
    <property type="entry name" value="Restrct_endonuc-II-like"/>
</dbReference>
<sequence length="127" mass="14871">MHRYVKGARSERELINFFYKLNYSVIRSAGSGVNSLSPDIIVIKNKKGFAFECKAWDRSSLSIDKDRYKSLMDWESNTGMNTFIAWRMNIKGWYFIKPEEMNETDKHYTITMTNALKIGRNLNSIII</sequence>
<dbReference type="EMBL" id="CP019964">
    <property type="protein sequence ID" value="ASI13524.1"/>
    <property type="molecule type" value="Genomic_DNA"/>
</dbReference>
<dbReference type="Proteomes" id="UP000197679">
    <property type="component" value="Chromosome"/>
</dbReference>
<evidence type="ECO:0000256" key="6">
    <source>
        <dbReference type="ARBA" id="ARBA00022801"/>
    </source>
</evidence>
<keyword evidence="6" id="KW-0378">Hydrolase</keyword>
<dbReference type="PANTHER" id="PTHR39651">
    <property type="entry name" value="HOLLIDAY JUNCTION RESOLVASE HJC"/>
    <property type="match status" value="1"/>
</dbReference>
<accession>A0A218NM32</accession>
<dbReference type="GO" id="GO:0008821">
    <property type="term" value="F:crossover junction DNA endonuclease activity"/>
    <property type="evidence" value="ECO:0007669"/>
    <property type="project" value="UniProtKB-EC"/>
</dbReference>
<dbReference type="GO" id="GO:0006310">
    <property type="term" value="P:DNA recombination"/>
    <property type="evidence" value="ECO:0007669"/>
    <property type="project" value="UniProtKB-KW"/>
</dbReference>
<keyword evidence="7" id="KW-0460">Magnesium</keyword>
<dbReference type="GO" id="GO:0006281">
    <property type="term" value="P:DNA repair"/>
    <property type="evidence" value="ECO:0007669"/>
    <property type="project" value="UniProtKB-KW"/>
</dbReference>
<dbReference type="RefSeq" id="WP_088819690.1">
    <property type="nucleotide sequence ID" value="NZ_CP019964.1"/>
</dbReference>
<dbReference type="InterPro" id="IPR014428">
    <property type="entry name" value="Hjc_arc"/>
</dbReference>
<dbReference type="Gene3D" id="3.40.1350.10">
    <property type="match status" value="1"/>
</dbReference>